<dbReference type="InterPro" id="IPR017645">
    <property type="entry name" value="Dnd_assoc_1"/>
</dbReference>
<sequence length="470" mass="54714">MSLMLRADLPQSKDGVKNNTLTTYFPINTKDRKDIFNWDSVLGYVVKTSYRKELHLEKLTDDEKLAIKEGETTESEIALTTFKLSCERSFKTKLDESDFWPILEKMYFENDQLFKISPEFLLFKTIKQKGSARDASLGGMFSNLLQNFFFNEKPNNQFNFLEEQLYSELLKLMKPSNKEKDGVLTFSEPSEAPYLPFIAKQLQQDLRFLGKRPKYLLSIFKEFLHLYAHLYTAQLALNLKRWQKGEPVAQLCYYILDSEKASDERYLIKDYGFKQLSKSLWNIFPYLSMNESLQSKKIDNAVNTIQPLWALAENLQQTPSSATLLKNYAQAFKESRDLHLDLSDSENPHDVLADLLQLSRMQFGSKETRHEINKLYVKATESEFCSHFAQSRGRAGRVLVFNQDYLLLLTNLAIGEQDKLRFHELIKAFESRGVFFDKQSQQALIKFFERIGNVERMSDSGDAVYVRKTI</sequence>
<evidence type="ECO:0000313" key="2">
    <source>
        <dbReference type="Proteomes" id="UP000235579"/>
    </source>
</evidence>
<dbReference type="EMBL" id="MDBP01000113">
    <property type="protein sequence ID" value="PMP08109.1"/>
    <property type="molecule type" value="Genomic_DNA"/>
</dbReference>
<gene>
    <name evidence="1" type="ORF">BCS92_03340</name>
</gene>
<name>A0A2N7NBL5_9VIBR</name>
<accession>A0A2N7NBL5</accession>
<dbReference type="AlphaFoldDB" id="A0A2N7NBL5"/>
<dbReference type="RefSeq" id="WP_017104398.1">
    <property type="nucleotide sequence ID" value="NZ_MDBP01000113.1"/>
</dbReference>
<organism evidence="1 2">
    <name type="scientific">Vibrio tasmaniensis</name>
    <dbReference type="NCBI Taxonomy" id="212663"/>
    <lineage>
        <taxon>Bacteria</taxon>
        <taxon>Pseudomonadati</taxon>
        <taxon>Pseudomonadota</taxon>
        <taxon>Gammaproteobacteria</taxon>
        <taxon>Vibrionales</taxon>
        <taxon>Vibrionaceae</taxon>
        <taxon>Vibrio</taxon>
    </lineage>
</organism>
<dbReference type="Proteomes" id="UP000235579">
    <property type="component" value="Unassembled WGS sequence"/>
</dbReference>
<evidence type="ECO:0000313" key="1">
    <source>
        <dbReference type="EMBL" id="PMP08109.1"/>
    </source>
</evidence>
<dbReference type="NCBIfam" id="TIGR03236">
    <property type="entry name" value="dnd_assoc_1"/>
    <property type="match status" value="1"/>
</dbReference>
<proteinExistence type="predicted"/>
<comment type="caution">
    <text evidence="1">The sequence shown here is derived from an EMBL/GenBank/DDBJ whole genome shotgun (WGS) entry which is preliminary data.</text>
</comment>
<protein>
    <submittedName>
        <fullName evidence="1">DNA phosphorothioation-dependent restriction protein DptG</fullName>
    </submittedName>
</protein>
<reference evidence="2" key="1">
    <citation type="submission" date="2016-07" db="EMBL/GenBank/DDBJ databases">
        <title>Nontailed viruses are major unrecognized killers of bacteria in the ocean.</title>
        <authorList>
            <person name="Kauffman K."/>
            <person name="Hussain F."/>
            <person name="Yang J."/>
            <person name="Arevalo P."/>
            <person name="Brown J."/>
            <person name="Cutler M."/>
            <person name="Kelly L."/>
            <person name="Polz M.F."/>
        </authorList>
    </citation>
    <scope>NUCLEOTIDE SEQUENCE [LARGE SCALE GENOMIC DNA]</scope>
    <source>
        <strain evidence="2">10N.222.48.A2</strain>
    </source>
</reference>